<dbReference type="Proteomes" id="UP001629156">
    <property type="component" value="Unassembled WGS sequence"/>
</dbReference>
<comment type="caution">
    <text evidence="2">The sequence shown here is derived from an EMBL/GenBank/DDBJ whole genome shotgun (WGS) entry which is preliminary data.</text>
</comment>
<keyword evidence="1" id="KW-0472">Membrane</keyword>
<reference evidence="2 3" key="1">
    <citation type="submission" date="2024-06" db="EMBL/GenBank/DDBJ databases">
        <authorList>
            <person name="Kaempfer P."/>
            <person name="Viver T."/>
        </authorList>
    </citation>
    <scope>NUCLEOTIDE SEQUENCE [LARGE SCALE GENOMIC DNA]</scope>
    <source>
        <strain evidence="2 3">ST-119</strain>
    </source>
</reference>
<organism evidence="2 3">
    <name type="scientific">Flavobacterium rhizosphaerae</name>
    <dbReference type="NCBI Taxonomy" id="3163298"/>
    <lineage>
        <taxon>Bacteria</taxon>
        <taxon>Pseudomonadati</taxon>
        <taxon>Bacteroidota</taxon>
        <taxon>Flavobacteriia</taxon>
        <taxon>Flavobacteriales</taxon>
        <taxon>Flavobacteriaceae</taxon>
        <taxon>Flavobacterium</taxon>
    </lineage>
</organism>
<protein>
    <recommendedName>
        <fullName evidence="4">tRNA_anti-like</fullName>
    </recommendedName>
</protein>
<dbReference type="RefSeq" id="WP_408085281.1">
    <property type="nucleotide sequence ID" value="NZ_JBELPZ010000011.1"/>
</dbReference>
<proteinExistence type="predicted"/>
<keyword evidence="1" id="KW-0812">Transmembrane</keyword>
<gene>
    <name evidence="2" type="ORF">ABS766_11365</name>
</gene>
<evidence type="ECO:0008006" key="4">
    <source>
        <dbReference type="Google" id="ProtNLM"/>
    </source>
</evidence>
<dbReference type="EMBL" id="JBELPZ010000011">
    <property type="protein sequence ID" value="MFL9845018.1"/>
    <property type="molecule type" value="Genomic_DNA"/>
</dbReference>
<feature type="transmembrane region" description="Helical" evidence="1">
    <location>
        <begin position="7"/>
        <end position="25"/>
    </location>
</feature>
<sequence length="128" mass="14220">MKRKTGAIVILAFIIIGSLYFYYGYLYKDARNISTEEASFSLPAAQLVSNYKEGIATSDKKYLNKTIEITGVVTSIADSVVIIDSVVFCSFDILPGIKENDKVAIKGRCIGYDELFNEVKLDQCIVNK</sequence>
<evidence type="ECO:0000313" key="2">
    <source>
        <dbReference type="EMBL" id="MFL9845018.1"/>
    </source>
</evidence>
<evidence type="ECO:0000313" key="3">
    <source>
        <dbReference type="Proteomes" id="UP001629156"/>
    </source>
</evidence>
<dbReference type="InterPro" id="IPR024422">
    <property type="entry name" value="Protein_unknown_function_OB"/>
</dbReference>
<accession>A0ABW8YXS6</accession>
<evidence type="ECO:0000256" key="1">
    <source>
        <dbReference type="SAM" id="Phobius"/>
    </source>
</evidence>
<dbReference type="Pfam" id="PF12869">
    <property type="entry name" value="tRNA_anti-like"/>
    <property type="match status" value="1"/>
</dbReference>
<keyword evidence="1" id="KW-1133">Transmembrane helix</keyword>
<keyword evidence="3" id="KW-1185">Reference proteome</keyword>
<name>A0ABW8YXS6_9FLAO</name>